<organism evidence="3 4">
    <name type="scientific">Marinobacter nauticus</name>
    <name type="common">Marinobacter hydrocarbonoclasticus</name>
    <name type="synonym">Marinobacter aquaeolei</name>
    <dbReference type="NCBI Taxonomy" id="2743"/>
    <lineage>
        <taxon>Bacteria</taxon>
        <taxon>Pseudomonadati</taxon>
        <taxon>Pseudomonadota</taxon>
        <taxon>Gammaproteobacteria</taxon>
        <taxon>Pseudomonadales</taxon>
        <taxon>Marinobacteraceae</taxon>
        <taxon>Marinobacter</taxon>
    </lineage>
</organism>
<dbReference type="EMBL" id="QNSA01000002">
    <property type="protein sequence ID" value="RBP76355.1"/>
    <property type="molecule type" value="Genomic_DNA"/>
</dbReference>
<dbReference type="InterPro" id="IPR045748">
    <property type="entry name" value="DcaP"/>
</dbReference>
<dbReference type="SUPFAM" id="SSF56935">
    <property type="entry name" value="Porins"/>
    <property type="match status" value="1"/>
</dbReference>
<name>A0A368V805_MARNT</name>
<dbReference type="RefSeq" id="WP_113879242.1">
    <property type="nucleotide sequence ID" value="NZ_QNSA01000002.1"/>
</dbReference>
<feature type="signal peptide" evidence="1">
    <location>
        <begin position="1"/>
        <end position="27"/>
    </location>
</feature>
<dbReference type="AlphaFoldDB" id="A0A368V805"/>
<dbReference type="Proteomes" id="UP000253065">
    <property type="component" value="Unassembled WGS sequence"/>
</dbReference>
<proteinExistence type="predicted"/>
<gene>
    <name evidence="3" type="ORF">DET51_102377</name>
    <name evidence="2" type="ORF">DET64_102377</name>
</gene>
<evidence type="ECO:0000313" key="5">
    <source>
        <dbReference type="Proteomes" id="UP000253065"/>
    </source>
</evidence>
<evidence type="ECO:0000313" key="4">
    <source>
        <dbReference type="Proteomes" id="UP000252795"/>
    </source>
</evidence>
<evidence type="ECO:0000256" key="1">
    <source>
        <dbReference type="SAM" id="SignalP"/>
    </source>
</evidence>
<keyword evidence="1" id="KW-0732">Signal</keyword>
<reference evidence="3 4" key="1">
    <citation type="submission" date="2018-07" db="EMBL/GenBank/DDBJ databases">
        <title>Freshwater and sediment microbial communities from various areas in North America, analyzing microbe dynamics in response to fracking.</title>
        <authorList>
            <person name="Lamendella R."/>
        </authorList>
    </citation>
    <scope>NUCLEOTIDE SEQUENCE [LARGE SCALE GENOMIC DNA]</scope>
    <source>
        <strain evidence="3 4">114E</strain>
        <strain evidence="2 5">114E_o</strain>
    </source>
</reference>
<dbReference type="Pfam" id="PF19577">
    <property type="entry name" value="DcaP"/>
    <property type="match status" value="1"/>
</dbReference>
<accession>A0A368V805</accession>
<sequence length="376" mass="39541">MQSNKLRMAIRATAAATVLGMASQAGAVSLEAGDYDVNLYGFARVVATYDIDEDIANGGQAGNFSKITTGSGDTADGHFGMDANTSRIGLSVTSPQDVKVVVEFDFDNNDSLEPRLRHAYGEYQGVMIGRNWSNYNSFVGNGATLDFDALPGTAGNQSRTEQIRYTTGAVSISLEQPFESGVEGGVDKTSSPALTARIEDSQGGMSYSAAVMAKQTSFDDGSDDDSAFGYGAFLAGKIALTEMISIQGAINYTDGANAYVYRAGGNFGQIDAYNDGGDIETVESYGGALSASMGLGEGRSVNLGYGMATVDLDDAVDAGALAANTTDTNTMAFINYQWSPIGKVKMGVEYAYLETETQGGDDGDANRLMFLAQYNF</sequence>
<evidence type="ECO:0000313" key="3">
    <source>
        <dbReference type="EMBL" id="RCW37228.1"/>
    </source>
</evidence>
<keyword evidence="5" id="KW-1185">Reference proteome</keyword>
<comment type="caution">
    <text evidence="3">The sequence shown here is derived from an EMBL/GenBank/DDBJ whole genome shotgun (WGS) entry which is preliminary data.</text>
</comment>
<feature type="chain" id="PRO_5016984210" description="Porin" evidence="1">
    <location>
        <begin position="28"/>
        <end position="376"/>
    </location>
</feature>
<dbReference type="Proteomes" id="UP000252795">
    <property type="component" value="Unassembled WGS sequence"/>
</dbReference>
<dbReference type="EMBL" id="QPJB01000002">
    <property type="protein sequence ID" value="RCW37228.1"/>
    <property type="molecule type" value="Genomic_DNA"/>
</dbReference>
<evidence type="ECO:0000313" key="2">
    <source>
        <dbReference type="EMBL" id="RBP76355.1"/>
    </source>
</evidence>
<evidence type="ECO:0008006" key="6">
    <source>
        <dbReference type="Google" id="ProtNLM"/>
    </source>
</evidence>
<protein>
    <recommendedName>
        <fullName evidence="6">Porin</fullName>
    </recommendedName>
</protein>